<dbReference type="CDD" id="cd17582">
    <property type="entry name" value="psREC_PRR"/>
    <property type="match status" value="1"/>
</dbReference>
<dbReference type="SMART" id="SM00448">
    <property type="entry name" value="REC"/>
    <property type="match status" value="1"/>
</dbReference>
<dbReference type="Gene3D" id="3.40.50.2300">
    <property type="match status" value="1"/>
</dbReference>
<feature type="compositionally biased region" description="Polar residues" evidence="5">
    <location>
        <begin position="182"/>
        <end position="198"/>
    </location>
</feature>
<organism evidence="7 8">
    <name type="scientific">Rhododendron simsii</name>
    <name type="common">Sims's rhododendron</name>
    <dbReference type="NCBI Taxonomy" id="118357"/>
    <lineage>
        <taxon>Eukaryota</taxon>
        <taxon>Viridiplantae</taxon>
        <taxon>Streptophyta</taxon>
        <taxon>Embryophyta</taxon>
        <taxon>Tracheophyta</taxon>
        <taxon>Spermatophyta</taxon>
        <taxon>Magnoliopsida</taxon>
        <taxon>eudicotyledons</taxon>
        <taxon>Gunneridae</taxon>
        <taxon>Pentapetalae</taxon>
        <taxon>asterids</taxon>
        <taxon>Ericales</taxon>
        <taxon>Ericaceae</taxon>
        <taxon>Ericoideae</taxon>
        <taxon>Rhodoreae</taxon>
        <taxon>Rhododendron</taxon>
    </lineage>
</organism>
<dbReference type="InterPro" id="IPR001789">
    <property type="entry name" value="Sig_transdc_resp-reg_receiver"/>
</dbReference>
<dbReference type="PANTHER" id="PTHR43874">
    <property type="entry name" value="TWO-COMPONENT RESPONSE REGULATOR"/>
    <property type="match status" value="1"/>
</dbReference>
<evidence type="ECO:0000256" key="2">
    <source>
        <dbReference type="ARBA" id="ARBA00023015"/>
    </source>
</evidence>
<gene>
    <name evidence="7" type="ORF">RHSIM_Rhsim01G0180600</name>
</gene>
<comment type="caution">
    <text evidence="7">The sequence shown here is derived from an EMBL/GenBank/DDBJ whole genome shotgun (WGS) entry which is preliminary data.</text>
</comment>
<dbReference type="EMBL" id="WJXA01000001">
    <property type="protein sequence ID" value="KAF7153889.1"/>
    <property type="molecule type" value="Genomic_DNA"/>
</dbReference>
<dbReference type="OrthoDB" id="60033at2759"/>
<reference evidence="7" key="1">
    <citation type="submission" date="2019-11" db="EMBL/GenBank/DDBJ databases">
        <authorList>
            <person name="Liu Y."/>
            <person name="Hou J."/>
            <person name="Li T.-Q."/>
            <person name="Guan C.-H."/>
            <person name="Wu X."/>
            <person name="Wu H.-Z."/>
            <person name="Ling F."/>
            <person name="Zhang R."/>
            <person name="Shi X.-G."/>
            <person name="Ren J.-P."/>
            <person name="Chen E.-F."/>
            <person name="Sun J.-M."/>
        </authorList>
    </citation>
    <scope>NUCLEOTIDE SEQUENCE</scope>
    <source>
        <strain evidence="7">Adult_tree_wgs_1</strain>
        <tissue evidence="7">Leaves</tissue>
    </source>
</reference>
<evidence type="ECO:0000256" key="4">
    <source>
        <dbReference type="PROSITE-ProRule" id="PRU00169"/>
    </source>
</evidence>
<dbReference type="PANTHER" id="PTHR43874:SF146">
    <property type="entry name" value="TWO-COMPONENT RESPONSE REGULATOR-LIKE APRR9"/>
    <property type="match status" value="1"/>
</dbReference>
<dbReference type="Proteomes" id="UP000626092">
    <property type="component" value="Unassembled WGS sequence"/>
</dbReference>
<name>A0A834HGW3_RHOSS</name>
<dbReference type="AlphaFoldDB" id="A0A834HGW3"/>
<dbReference type="GO" id="GO:0009736">
    <property type="term" value="P:cytokinin-activated signaling pathway"/>
    <property type="evidence" value="ECO:0007669"/>
    <property type="project" value="InterPro"/>
</dbReference>
<dbReference type="InterPro" id="IPR011006">
    <property type="entry name" value="CheY-like_superfamily"/>
</dbReference>
<keyword evidence="1" id="KW-0902">Two-component regulatory system</keyword>
<keyword evidence="3" id="KW-0804">Transcription</keyword>
<feature type="domain" description="Response regulatory" evidence="6">
    <location>
        <begin position="41"/>
        <end position="159"/>
    </location>
</feature>
<dbReference type="Pfam" id="PF00072">
    <property type="entry name" value="Response_reg"/>
    <property type="match status" value="1"/>
</dbReference>
<evidence type="ECO:0000256" key="5">
    <source>
        <dbReference type="SAM" id="MobiDB-lite"/>
    </source>
</evidence>
<evidence type="ECO:0000313" key="7">
    <source>
        <dbReference type="EMBL" id="KAF7153889.1"/>
    </source>
</evidence>
<dbReference type="InterPro" id="IPR045279">
    <property type="entry name" value="ARR-like"/>
</dbReference>
<comment type="caution">
    <text evidence="4">Lacks conserved residue(s) required for the propagation of feature annotation.</text>
</comment>
<evidence type="ECO:0000256" key="3">
    <source>
        <dbReference type="ARBA" id="ARBA00023163"/>
    </source>
</evidence>
<evidence type="ECO:0000313" key="8">
    <source>
        <dbReference type="Proteomes" id="UP000626092"/>
    </source>
</evidence>
<feature type="region of interest" description="Disordered" evidence="5">
    <location>
        <begin position="174"/>
        <end position="209"/>
    </location>
</feature>
<dbReference type="PROSITE" id="PS50110">
    <property type="entry name" value="RESPONSE_REGULATORY"/>
    <property type="match status" value="1"/>
</dbReference>
<protein>
    <recommendedName>
        <fullName evidence="6">Response regulatory domain-containing protein</fullName>
    </recommendedName>
</protein>
<keyword evidence="2" id="KW-0805">Transcription regulation</keyword>
<sequence>MDDCGLWKMGEGGESIGGGMKVEEEKEKESSSLVLPRRFLRVLLVESDDSTRQIIASLLRKCSYRVDAVPDGLKAWETLKEGPNNIDLILTEVELPSISGYALLTLITEHDACKNIPVIMMSSQDSVSVVLKCMLKGAADFLVKPLRKNELRNLWQHVWRRQIKKGHVPVNAVSEQEKVKVTSENSTASNHSSDSFDSTPKMDCSKKGSDTQSSCTPCLEAKSANMQNMQGLSHLKRGSSHKRFNTEENEDRVLLDEKSLIPRPGIGNRVFDQLLVTGKSIGMELESASCNEPYNSTVSMDDIVCGRAVTGDADFEPESNEGHASKNIEVHFLATNMSEPSIGALDLIGKFEQHPENTYGNLSANDNTSRFSFAPDLELSLRRFHQSCPKTEATDEGHTLTLNHSNASAFSWYNDSKASRPLLPASPSDCTELKEAASIFYNELNHFAQNKVGIQPHGAVSDSQENNMSALFSGQSGHSETAFLGHQLGHVPVPGVKFDSIFSGCGQIFPPIMYTQSDFPPLWNAKDQCEQSPFLMSSSVHSSSEIHNSDQWNVPYEKTTNHSTGNTVREEDNNFESVLRDGSATPGLSCISTLCDCSDGSKLESGASENKCDGCDGDAIQPASFVRTRVSEIAIDTGLGRKDSHCPSQREAALLKFRLKRKDRCYDKKVCSVPEQEKTCGTASTSERTVCSSSAKRTLHTLNPDPLIVTPVNLLILDCFVP</sequence>
<dbReference type="SUPFAM" id="SSF52172">
    <property type="entry name" value="CheY-like"/>
    <property type="match status" value="1"/>
</dbReference>
<accession>A0A834HGW3</accession>
<evidence type="ECO:0000256" key="1">
    <source>
        <dbReference type="ARBA" id="ARBA00023012"/>
    </source>
</evidence>
<evidence type="ECO:0000259" key="6">
    <source>
        <dbReference type="PROSITE" id="PS50110"/>
    </source>
</evidence>
<keyword evidence="8" id="KW-1185">Reference proteome</keyword>
<dbReference type="GO" id="GO:0000160">
    <property type="term" value="P:phosphorelay signal transduction system"/>
    <property type="evidence" value="ECO:0007669"/>
    <property type="project" value="UniProtKB-KW"/>
</dbReference>
<proteinExistence type="predicted"/>